<name>A0A820N307_9BILA</name>
<reference evidence="1" key="1">
    <citation type="submission" date="2021-02" db="EMBL/GenBank/DDBJ databases">
        <authorList>
            <person name="Nowell W R."/>
        </authorList>
    </citation>
    <scope>NUCLEOTIDE SEQUENCE</scope>
</reference>
<comment type="caution">
    <text evidence="1">The sequence shown here is derived from an EMBL/GenBank/DDBJ whole genome shotgun (WGS) entry which is preliminary data.</text>
</comment>
<proteinExistence type="predicted"/>
<accession>A0A820N307</accession>
<dbReference type="AlphaFoldDB" id="A0A820N307"/>
<gene>
    <name evidence="1" type="ORF">JBS370_LOCUS42857</name>
</gene>
<evidence type="ECO:0000313" key="2">
    <source>
        <dbReference type="Proteomes" id="UP000663836"/>
    </source>
</evidence>
<dbReference type="EMBL" id="CAJOBD010060425">
    <property type="protein sequence ID" value="CAF4381197.1"/>
    <property type="molecule type" value="Genomic_DNA"/>
</dbReference>
<protein>
    <submittedName>
        <fullName evidence="1">Uncharacterized protein</fullName>
    </submittedName>
</protein>
<feature type="non-terminal residue" evidence="1">
    <location>
        <position position="25"/>
    </location>
</feature>
<sequence>MILRSTQLCNSQYEWFTHEQMAKQC</sequence>
<evidence type="ECO:0000313" key="1">
    <source>
        <dbReference type="EMBL" id="CAF4381197.1"/>
    </source>
</evidence>
<organism evidence="1 2">
    <name type="scientific">Rotaria sordida</name>
    <dbReference type="NCBI Taxonomy" id="392033"/>
    <lineage>
        <taxon>Eukaryota</taxon>
        <taxon>Metazoa</taxon>
        <taxon>Spiralia</taxon>
        <taxon>Gnathifera</taxon>
        <taxon>Rotifera</taxon>
        <taxon>Eurotatoria</taxon>
        <taxon>Bdelloidea</taxon>
        <taxon>Philodinida</taxon>
        <taxon>Philodinidae</taxon>
        <taxon>Rotaria</taxon>
    </lineage>
</organism>
<dbReference type="Proteomes" id="UP000663836">
    <property type="component" value="Unassembled WGS sequence"/>
</dbReference>